<dbReference type="Proteomes" id="UP000694388">
    <property type="component" value="Unplaced"/>
</dbReference>
<organism evidence="2 3">
    <name type="scientific">Eptatretus burgeri</name>
    <name type="common">Inshore hagfish</name>
    <dbReference type="NCBI Taxonomy" id="7764"/>
    <lineage>
        <taxon>Eukaryota</taxon>
        <taxon>Metazoa</taxon>
        <taxon>Chordata</taxon>
        <taxon>Craniata</taxon>
        <taxon>Vertebrata</taxon>
        <taxon>Cyclostomata</taxon>
        <taxon>Myxini</taxon>
        <taxon>Myxiniformes</taxon>
        <taxon>Myxinidae</taxon>
        <taxon>Eptatretinae</taxon>
        <taxon>Eptatretus</taxon>
    </lineage>
</organism>
<evidence type="ECO:0000256" key="1">
    <source>
        <dbReference type="ARBA" id="ARBA00023186"/>
    </source>
</evidence>
<evidence type="ECO:0000313" key="3">
    <source>
        <dbReference type="Proteomes" id="UP000694388"/>
    </source>
</evidence>
<sequence>MGDFSYRRAEEIFKQFFGGRDPFAELFDEAFDLGGKRSGRRKIEKHRRAEKDDFFSTFTGLPLNAGFQFSSFENILSDSGFASFGPGIPKFKTVTTTTKLVNGKKVTTRRTVENGQEKVEVEDNGKLRSIHINGREQKSRLEYK</sequence>
<name>A0A8C4Q3B4_EPTBU</name>
<dbReference type="InterPro" id="IPR043183">
    <property type="entry name" value="DNJB2/6-like"/>
</dbReference>
<proteinExistence type="predicted"/>
<dbReference type="GO" id="GO:0030544">
    <property type="term" value="F:Hsp70 protein binding"/>
    <property type="evidence" value="ECO:0007669"/>
    <property type="project" value="InterPro"/>
</dbReference>
<dbReference type="GO" id="GO:0051082">
    <property type="term" value="F:unfolded protein binding"/>
    <property type="evidence" value="ECO:0007669"/>
    <property type="project" value="InterPro"/>
</dbReference>
<accession>A0A8C4Q3B4</accession>
<dbReference type="Ensembl" id="ENSEBUT00000009912.1">
    <property type="protein sequence ID" value="ENSEBUP00000009389.1"/>
    <property type="gene ID" value="ENSEBUG00000006051.1"/>
</dbReference>
<reference evidence="2" key="1">
    <citation type="submission" date="2025-05" db="UniProtKB">
        <authorList>
            <consortium name="Ensembl"/>
        </authorList>
    </citation>
    <scope>IDENTIFICATION</scope>
</reference>
<dbReference type="AlphaFoldDB" id="A0A8C4Q3B4"/>
<protein>
    <submittedName>
        <fullName evidence="2">Uncharacterized protein</fullName>
    </submittedName>
</protein>
<dbReference type="PANTHER" id="PTHR45168">
    <property type="entry name" value="DNAJ HOMOLOG SUBFAMILY B MEMBER 2"/>
    <property type="match status" value="1"/>
</dbReference>
<evidence type="ECO:0000313" key="2">
    <source>
        <dbReference type="Ensembl" id="ENSEBUP00000009399.1"/>
    </source>
</evidence>
<keyword evidence="1" id="KW-0143">Chaperone</keyword>
<dbReference type="Ensembl" id="ENSEBUT00000009922.1">
    <property type="protein sequence ID" value="ENSEBUP00000009399.1"/>
    <property type="gene ID" value="ENSEBUG00000006051.1"/>
</dbReference>
<dbReference type="GeneTree" id="ENSGT00940000154205"/>
<dbReference type="PANTHER" id="PTHR45168:SF4">
    <property type="entry name" value="SIMILAR TO DNAJ HOMOLOG SUBFAMILY B MEMBER 6 (HEAT SHOCK PROTEIN J2) (HSJ-2) (MRJ) (MDJ4)"/>
    <property type="match status" value="1"/>
</dbReference>
<keyword evidence="3" id="KW-1185">Reference proteome</keyword>